<dbReference type="PROSITE" id="PS00460">
    <property type="entry name" value="GLUTATHIONE_PEROXID_1"/>
    <property type="match status" value="1"/>
</dbReference>
<dbReference type="InterPro" id="IPR029760">
    <property type="entry name" value="GPX_CS"/>
</dbReference>
<organism evidence="7 8">
    <name type="scientific">Mizuhopecten yessoensis</name>
    <name type="common">Japanese scallop</name>
    <name type="synonym">Patinopecten yessoensis</name>
    <dbReference type="NCBI Taxonomy" id="6573"/>
    <lineage>
        <taxon>Eukaryota</taxon>
        <taxon>Metazoa</taxon>
        <taxon>Spiralia</taxon>
        <taxon>Lophotrochozoa</taxon>
        <taxon>Mollusca</taxon>
        <taxon>Bivalvia</taxon>
        <taxon>Autobranchia</taxon>
        <taxon>Pteriomorphia</taxon>
        <taxon>Pectinida</taxon>
        <taxon>Pectinoidea</taxon>
        <taxon>Pectinidae</taxon>
        <taxon>Mizuhopecten</taxon>
    </lineage>
</organism>
<dbReference type="FunFam" id="3.40.30.10:FF:000049">
    <property type="entry name" value="Glutathione peroxidase"/>
    <property type="match status" value="1"/>
</dbReference>
<dbReference type="PANTHER" id="PTHR11592:SF78">
    <property type="entry name" value="GLUTATHIONE PEROXIDASE"/>
    <property type="match status" value="1"/>
</dbReference>
<dbReference type="GO" id="GO:0006979">
    <property type="term" value="P:response to oxidative stress"/>
    <property type="evidence" value="ECO:0007669"/>
    <property type="project" value="InterPro"/>
</dbReference>
<evidence type="ECO:0000256" key="3">
    <source>
        <dbReference type="ARBA" id="ARBA00012310"/>
    </source>
</evidence>
<dbReference type="GO" id="GO:0004602">
    <property type="term" value="F:glutathione peroxidase activity"/>
    <property type="evidence" value="ECO:0007669"/>
    <property type="project" value="UniProtKB-EC"/>
</dbReference>
<evidence type="ECO:0000256" key="5">
    <source>
        <dbReference type="ARBA" id="ARBA00023002"/>
    </source>
</evidence>
<dbReference type="AlphaFoldDB" id="A0A210QEV7"/>
<dbReference type="GO" id="GO:0005783">
    <property type="term" value="C:endoplasmic reticulum"/>
    <property type="evidence" value="ECO:0007669"/>
    <property type="project" value="UniProtKB-ARBA"/>
</dbReference>
<dbReference type="CDD" id="cd00340">
    <property type="entry name" value="GSH_Peroxidase"/>
    <property type="match status" value="1"/>
</dbReference>
<dbReference type="Proteomes" id="UP000242188">
    <property type="component" value="Unassembled WGS sequence"/>
</dbReference>
<dbReference type="InterPro" id="IPR036249">
    <property type="entry name" value="Thioredoxin-like_sf"/>
</dbReference>
<gene>
    <name evidence="7" type="ORF">KP79_PYT08374</name>
</gene>
<comment type="catalytic activity">
    <reaction evidence="1">
        <text>2 glutathione + H2O2 = glutathione disulfide + 2 H2O</text>
        <dbReference type="Rhea" id="RHEA:16833"/>
        <dbReference type="ChEBI" id="CHEBI:15377"/>
        <dbReference type="ChEBI" id="CHEBI:16240"/>
        <dbReference type="ChEBI" id="CHEBI:57925"/>
        <dbReference type="ChEBI" id="CHEBI:58297"/>
        <dbReference type="EC" id="1.11.1.9"/>
    </reaction>
</comment>
<dbReference type="InterPro" id="IPR029759">
    <property type="entry name" value="GPX_AS"/>
</dbReference>
<evidence type="ECO:0000256" key="4">
    <source>
        <dbReference type="ARBA" id="ARBA00022559"/>
    </source>
</evidence>
<keyword evidence="5 6" id="KW-0560">Oxidoreductase</keyword>
<dbReference type="STRING" id="6573.A0A210QEV7"/>
<dbReference type="OrthoDB" id="446890at2759"/>
<evidence type="ECO:0000256" key="2">
    <source>
        <dbReference type="ARBA" id="ARBA00006926"/>
    </source>
</evidence>
<protein>
    <recommendedName>
        <fullName evidence="3 6">Glutathione peroxidase</fullName>
    </recommendedName>
</protein>
<proteinExistence type="inferred from homology"/>
<evidence type="ECO:0000313" key="7">
    <source>
        <dbReference type="EMBL" id="OWF47286.1"/>
    </source>
</evidence>
<dbReference type="PRINTS" id="PR01011">
    <property type="entry name" value="GLUTPROXDASE"/>
</dbReference>
<dbReference type="InterPro" id="IPR000889">
    <property type="entry name" value="Glutathione_peroxidase"/>
</dbReference>
<dbReference type="Pfam" id="PF00255">
    <property type="entry name" value="GSHPx"/>
    <property type="match status" value="1"/>
</dbReference>
<evidence type="ECO:0000313" key="8">
    <source>
        <dbReference type="Proteomes" id="UP000242188"/>
    </source>
</evidence>
<keyword evidence="4 6" id="KW-0575">Peroxidase</keyword>
<sequence>MASVNNINTLQKNMFKKNTISKTIFRWFAMICLITTLFKLSAADALDESGKVSPETRKTDEITTNADDKIFENEEDELQVTSGNNLPDEQTLKTEEDDFYSFNVTDITGIPVSLEQYRGQVSLVVNVASECGFTDDHYKGLVKLHEAYREEDFNVLAFPCNQFGAQEPASNHEIERFAKTVFQVDFPIFAKVNVLNDDVPEAWNYLIDRAGEPPNWNFWKYLVDCDGRLMNAWGPWVAVSEIYYNVEQAIQDCQEKNKIGAVVTESTSTTDPHGGEL</sequence>
<accession>A0A210QEV7</accession>
<dbReference type="EMBL" id="NEDP02003955">
    <property type="protein sequence ID" value="OWF47286.1"/>
    <property type="molecule type" value="Genomic_DNA"/>
</dbReference>
<keyword evidence="8" id="KW-1185">Reference proteome</keyword>
<dbReference type="PROSITE" id="PS00763">
    <property type="entry name" value="GLUTATHIONE_PEROXID_2"/>
    <property type="match status" value="1"/>
</dbReference>
<dbReference type="GO" id="GO:0033554">
    <property type="term" value="P:cellular response to stress"/>
    <property type="evidence" value="ECO:0007669"/>
    <property type="project" value="UniProtKB-ARBA"/>
</dbReference>
<evidence type="ECO:0000256" key="6">
    <source>
        <dbReference type="RuleBase" id="RU000499"/>
    </source>
</evidence>
<dbReference type="PANTHER" id="PTHR11592">
    <property type="entry name" value="GLUTATHIONE PEROXIDASE"/>
    <property type="match status" value="1"/>
</dbReference>
<name>A0A210QEV7_MIZYE</name>
<evidence type="ECO:0000256" key="1">
    <source>
        <dbReference type="ARBA" id="ARBA00000217"/>
    </source>
</evidence>
<reference evidence="7 8" key="1">
    <citation type="journal article" date="2017" name="Nat. Ecol. Evol.">
        <title>Scallop genome provides insights into evolution of bilaterian karyotype and development.</title>
        <authorList>
            <person name="Wang S."/>
            <person name="Zhang J."/>
            <person name="Jiao W."/>
            <person name="Li J."/>
            <person name="Xun X."/>
            <person name="Sun Y."/>
            <person name="Guo X."/>
            <person name="Huan P."/>
            <person name="Dong B."/>
            <person name="Zhang L."/>
            <person name="Hu X."/>
            <person name="Sun X."/>
            <person name="Wang J."/>
            <person name="Zhao C."/>
            <person name="Wang Y."/>
            <person name="Wang D."/>
            <person name="Huang X."/>
            <person name="Wang R."/>
            <person name="Lv J."/>
            <person name="Li Y."/>
            <person name="Zhang Z."/>
            <person name="Liu B."/>
            <person name="Lu W."/>
            <person name="Hui Y."/>
            <person name="Liang J."/>
            <person name="Zhou Z."/>
            <person name="Hou R."/>
            <person name="Li X."/>
            <person name="Liu Y."/>
            <person name="Li H."/>
            <person name="Ning X."/>
            <person name="Lin Y."/>
            <person name="Zhao L."/>
            <person name="Xing Q."/>
            <person name="Dou J."/>
            <person name="Li Y."/>
            <person name="Mao J."/>
            <person name="Guo H."/>
            <person name="Dou H."/>
            <person name="Li T."/>
            <person name="Mu C."/>
            <person name="Jiang W."/>
            <person name="Fu Q."/>
            <person name="Fu X."/>
            <person name="Miao Y."/>
            <person name="Liu J."/>
            <person name="Yu Q."/>
            <person name="Li R."/>
            <person name="Liao H."/>
            <person name="Li X."/>
            <person name="Kong Y."/>
            <person name="Jiang Z."/>
            <person name="Chourrout D."/>
            <person name="Li R."/>
            <person name="Bao Z."/>
        </authorList>
    </citation>
    <scope>NUCLEOTIDE SEQUENCE [LARGE SCALE GENOMIC DNA]</scope>
    <source>
        <strain evidence="7 8">PY_sf001</strain>
    </source>
</reference>
<dbReference type="SUPFAM" id="SSF52833">
    <property type="entry name" value="Thioredoxin-like"/>
    <property type="match status" value="1"/>
</dbReference>
<dbReference type="Gene3D" id="3.40.30.10">
    <property type="entry name" value="Glutaredoxin"/>
    <property type="match status" value="1"/>
</dbReference>
<comment type="similarity">
    <text evidence="2 6">Belongs to the glutathione peroxidase family.</text>
</comment>
<dbReference type="GO" id="GO:0070013">
    <property type="term" value="C:intracellular organelle lumen"/>
    <property type="evidence" value="ECO:0007669"/>
    <property type="project" value="UniProtKB-ARBA"/>
</dbReference>
<dbReference type="PROSITE" id="PS51355">
    <property type="entry name" value="GLUTATHIONE_PEROXID_3"/>
    <property type="match status" value="1"/>
</dbReference>
<comment type="caution">
    <text evidence="7">The sequence shown here is derived from an EMBL/GenBank/DDBJ whole genome shotgun (WGS) entry which is preliminary data.</text>
</comment>